<dbReference type="InterPro" id="IPR012677">
    <property type="entry name" value="Nucleotide-bd_a/b_plait_sf"/>
</dbReference>
<proteinExistence type="predicted"/>
<dbReference type="Gene3D" id="3.30.70.330">
    <property type="match status" value="1"/>
</dbReference>
<accession>A0ABU6YN27</accession>
<evidence type="ECO:0000256" key="3">
    <source>
        <dbReference type="ARBA" id="ARBA00022884"/>
    </source>
</evidence>
<dbReference type="InterPro" id="IPR000504">
    <property type="entry name" value="RRM_dom"/>
</dbReference>
<dbReference type="Proteomes" id="UP001341840">
    <property type="component" value="Unassembled WGS sequence"/>
</dbReference>
<keyword evidence="2" id="KW-0507">mRNA processing</keyword>
<evidence type="ECO:0000256" key="5">
    <source>
        <dbReference type="ARBA" id="ARBA00023242"/>
    </source>
</evidence>
<feature type="domain" description="RRM" evidence="7">
    <location>
        <begin position="32"/>
        <end position="110"/>
    </location>
</feature>
<evidence type="ECO:0000256" key="4">
    <source>
        <dbReference type="ARBA" id="ARBA00023187"/>
    </source>
</evidence>
<dbReference type="PROSITE" id="PS50102">
    <property type="entry name" value="RRM"/>
    <property type="match status" value="1"/>
</dbReference>
<dbReference type="PANTHER" id="PTHR48028">
    <property type="entry name" value="GLYCINE-RICH RNA-BINDING PROTEIN RZ1A"/>
    <property type="match status" value="1"/>
</dbReference>
<comment type="caution">
    <text evidence="8">The sequence shown here is derived from an EMBL/GenBank/DDBJ whole genome shotgun (WGS) entry which is preliminary data.</text>
</comment>
<dbReference type="PANTHER" id="PTHR48028:SF4">
    <property type="entry name" value="SC35-LIKE SPLICING FACTOR"/>
    <property type="match status" value="1"/>
</dbReference>
<dbReference type="SUPFAM" id="SSF54928">
    <property type="entry name" value="RNA-binding domain, RBD"/>
    <property type="match status" value="1"/>
</dbReference>
<dbReference type="InterPro" id="IPR035979">
    <property type="entry name" value="RBD_domain_sf"/>
</dbReference>
<gene>
    <name evidence="8" type="ORF">PIB30_060303</name>
</gene>
<evidence type="ECO:0000313" key="9">
    <source>
        <dbReference type="Proteomes" id="UP001341840"/>
    </source>
</evidence>
<organism evidence="8 9">
    <name type="scientific">Stylosanthes scabra</name>
    <dbReference type="NCBI Taxonomy" id="79078"/>
    <lineage>
        <taxon>Eukaryota</taxon>
        <taxon>Viridiplantae</taxon>
        <taxon>Streptophyta</taxon>
        <taxon>Embryophyta</taxon>
        <taxon>Tracheophyta</taxon>
        <taxon>Spermatophyta</taxon>
        <taxon>Magnoliopsida</taxon>
        <taxon>eudicotyledons</taxon>
        <taxon>Gunneridae</taxon>
        <taxon>Pentapetalae</taxon>
        <taxon>rosids</taxon>
        <taxon>fabids</taxon>
        <taxon>Fabales</taxon>
        <taxon>Fabaceae</taxon>
        <taxon>Papilionoideae</taxon>
        <taxon>50 kb inversion clade</taxon>
        <taxon>dalbergioids sensu lato</taxon>
        <taxon>Dalbergieae</taxon>
        <taxon>Pterocarpus clade</taxon>
        <taxon>Stylosanthes</taxon>
    </lineage>
</organism>
<name>A0ABU6YN27_9FABA</name>
<dbReference type="EMBL" id="JASCZI010242187">
    <property type="protein sequence ID" value="MED6210038.1"/>
    <property type="molecule type" value="Genomic_DNA"/>
</dbReference>
<evidence type="ECO:0000313" key="8">
    <source>
        <dbReference type="EMBL" id="MED6210038.1"/>
    </source>
</evidence>
<evidence type="ECO:0000256" key="6">
    <source>
        <dbReference type="PROSITE-ProRule" id="PRU00176"/>
    </source>
</evidence>
<evidence type="ECO:0000256" key="1">
    <source>
        <dbReference type="ARBA" id="ARBA00004123"/>
    </source>
</evidence>
<dbReference type="SMART" id="SM00360">
    <property type="entry name" value="RRM"/>
    <property type="match status" value="1"/>
</dbReference>
<keyword evidence="5" id="KW-0539">Nucleus</keyword>
<keyword evidence="4" id="KW-0508">mRNA splicing</keyword>
<dbReference type="CDD" id="cd00590">
    <property type="entry name" value="RRM_SF"/>
    <property type="match status" value="1"/>
</dbReference>
<comment type="subcellular location">
    <subcellularLocation>
        <location evidence="1">Nucleus</location>
    </subcellularLocation>
</comment>
<evidence type="ECO:0000259" key="7">
    <source>
        <dbReference type="PROSITE" id="PS50102"/>
    </source>
</evidence>
<keyword evidence="9" id="KW-1185">Reference proteome</keyword>
<dbReference type="InterPro" id="IPR051106">
    <property type="entry name" value="RNA-bind/splicing_reg"/>
</dbReference>
<reference evidence="8 9" key="1">
    <citation type="journal article" date="2023" name="Plants (Basel)">
        <title>Bridging the Gap: Combining Genomics and Transcriptomics Approaches to Understand Stylosanthes scabra, an Orphan Legume from the Brazilian Caatinga.</title>
        <authorList>
            <person name="Ferreira-Neto J.R.C."/>
            <person name="da Silva M.D."/>
            <person name="Binneck E."/>
            <person name="de Melo N.F."/>
            <person name="da Silva R.H."/>
            <person name="de Melo A.L.T.M."/>
            <person name="Pandolfi V."/>
            <person name="Bustamante F.O."/>
            <person name="Brasileiro-Vidal A.C."/>
            <person name="Benko-Iseppon A.M."/>
        </authorList>
    </citation>
    <scope>NUCLEOTIDE SEQUENCE [LARGE SCALE GENOMIC DNA]</scope>
    <source>
        <tissue evidence="8">Leaves</tissue>
    </source>
</reference>
<dbReference type="Pfam" id="PF00076">
    <property type="entry name" value="RRM_1"/>
    <property type="match status" value="1"/>
</dbReference>
<keyword evidence="3 6" id="KW-0694">RNA-binding</keyword>
<evidence type="ECO:0000256" key="2">
    <source>
        <dbReference type="ARBA" id="ARBA00022664"/>
    </source>
</evidence>
<sequence length="232" mass="27671">MDSDRVVVWDRWVKKQREWTKERFRELEADSFSIFVDNLPDCVSKKELFHLFSWSGMINDIYIVRRMKEGMVHLFAFIRYTTKSGALKAIAEMNHTSLHGRRLFVVEARNRRVDKIIDMHETPRRYGEGEAFDNPMLKDYAAEWVMVNRDGDEELEGTTTLPYEILNEWFSKKINMTDRSESESSDRTATWNYGRKKRVEKDPFILEEVEGAMKLNSSFRDKRVCVYIWSRI</sequence>
<protein>
    <recommendedName>
        <fullName evidence="7">RRM domain-containing protein</fullName>
    </recommendedName>
</protein>